<sequence>MTETLRDDKAFNCSSNNPFDTQTSDRDHFPPFEAALAHEQSIEKEEKKEPEEQDDGSALNWSIDTLAELKPMAFSPLSQQENASNTFETSLGLSNFFEDEKQYKILWTPLPVVRSSKDKAVATNKSRKTRTTSPSMLMELHRRQRATTAHCATGLQECQYKMDKLLPSVTPKRSPRQRTTSSSPSTLPRPAKRNSAMTPNDKWESPPVGRPKWSASPIATLCTTPTALPFDALTPSPLVNTSKKTPKQRSKLRLSFGLSPITLPFPE</sequence>
<feature type="region of interest" description="Disordered" evidence="1">
    <location>
        <begin position="230"/>
        <end position="251"/>
    </location>
</feature>
<evidence type="ECO:0000313" key="3">
    <source>
        <dbReference type="Proteomes" id="UP001162029"/>
    </source>
</evidence>
<keyword evidence="3" id="KW-1185">Reference proteome</keyword>
<evidence type="ECO:0000256" key="1">
    <source>
        <dbReference type="SAM" id="MobiDB-lite"/>
    </source>
</evidence>
<feature type="compositionally biased region" description="Basic and acidic residues" evidence="1">
    <location>
        <begin position="1"/>
        <end position="10"/>
    </location>
</feature>
<feature type="region of interest" description="Disordered" evidence="1">
    <location>
        <begin position="1"/>
        <end position="62"/>
    </location>
</feature>
<feature type="compositionally biased region" description="Polar residues" evidence="1">
    <location>
        <begin position="12"/>
        <end position="22"/>
    </location>
</feature>
<dbReference type="EMBL" id="CANTFM010002633">
    <property type="protein sequence ID" value="CAI5746859.1"/>
    <property type="molecule type" value="Genomic_DNA"/>
</dbReference>
<comment type="caution">
    <text evidence="2">The sequence shown here is derived from an EMBL/GenBank/DDBJ whole genome shotgun (WGS) entry which is preliminary data.</text>
</comment>
<reference evidence="2" key="1">
    <citation type="submission" date="2022-12" db="EMBL/GenBank/DDBJ databases">
        <authorList>
            <person name="Webb A."/>
        </authorList>
    </citation>
    <scope>NUCLEOTIDE SEQUENCE</scope>
    <source>
        <strain evidence="2">Pd1</strain>
    </source>
</reference>
<accession>A0AAV0VJM4</accession>
<proteinExistence type="predicted"/>
<evidence type="ECO:0000313" key="2">
    <source>
        <dbReference type="EMBL" id="CAI5746859.1"/>
    </source>
</evidence>
<feature type="compositionally biased region" description="Basic and acidic residues" evidence="1">
    <location>
        <begin position="40"/>
        <end position="50"/>
    </location>
</feature>
<dbReference type="Proteomes" id="UP001162029">
    <property type="component" value="Unassembled WGS sequence"/>
</dbReference>
<gene>
    <name evidence="2" type="ORF">PDE001_LOCUS11811</name>
</gene>
<feature type="region of interest" description="Disordered" evidence="1">
    <location>
        <begin position="166"/>
        <end position="211"/>
    </location>
</feature>
<organism evidence="2 3">
    <name type="scientific">Peronospora destructor</name>
    <dbReference type="NCBI Taxonomy" id="86335"/>
    <lineage>
        <taxon>Eukaryota</taxon>
        <taxon>Sar</taxon>
        <taxon>Stramenopiles</taxon>
        <taxon>Oomycota</taxon>
        <taxon>Peronosporomycetes</taxon>
        <taxon>Peronosporales</taxon>
        <taxon>Peronosporaceae</taxon>
        <taxon>Peronospora</taxon>
    </lineage>
</organism>
<feature type="compositionally biased region" description="Low complexity" evidence="1">
    <location>
        <begin position="177"/>
        <end position="189"/>
    </location>
</feature>
<protein>
    <submittedName>
        <fullName evidence="2">Uncharacterized protein</fullName>
    </submittedName>
</protein>
<name>A0AAV0VJM4_9STRA</name>
<dbReference type="AlphaFoldDB" id="A0AAV0VJM4"/>